<dbReference type="EMBL" id="CALNXK010000008">
    <property type="protein sequence ID" value="CAH3040929.1"/>
    <property type="molecule type" value="Genomic_DNA"/>
</dbReference>
<gene>
    <name evidence="2" type="ORF">PLOB_00045584</name>
</gene>
<proteinExistence type="predicted"/>
<reference evidence="2 3" key="1">
    <citation type="submission" date="2022-05" db="EMBL/GenBank/DDBJ databases">
        <authorList>
            <consortium name="Genoscope - CEA"/>
            <person name="William W."/>
        </authorList>
    </citation>
    <scope>NUCLEOTIDE SEQUENCE [LARGE SCALE GENOMIC DNA]</scope>
</reference>
<feature type="non-terminal residue" evidence="2">
    <location>
        <position position="1"/>
    </location>
</feature>
<feature type="region of interest" description="Disordered" evidence="1">
    <location>
        <begin position="30"/>
        <end position="90"/>
    </location>
</feature>
<keyword evidence="3" id="KW-1185">Reference proteome</keyword>
<sequence>VGLQNRELSEKLQLDPNLTLEKATNLARQRETVKQQQNILNGGFKSTPAHVDGIAKGKSRRNKENFKEKSQDKSKEKPSDSSKEKNPDQK</sequence>
<accession>A0ABN8N1J7</accession>
<dbReference type="Proteomes" id="UP001159405">
    <property type="component" value="Unassembled WGS sequence"/>
</dbReference>
<evidence type="ECO:0000313" key="3">
    <source>
        <dbReference type="Proteomes" id="UP001159405"/>
    </source>
</evidence>
<evidence type="ECO:0000256" key="1">
    <source>
        <dbReference type="SAM" id="MobiDB-lite"/>
    </source>
</evidence>
<feature type="compositionally biased region" description="Basic and acidic residues" evidence="1">
    <location>
        <begin position="62"/>
        <end position="90"/>
    </location>
</feature>
<evidence type="ECO:0000313" key="2">
    <source>
        <dbReference type="EMBL" id="CAH3040929.1"/>
    </source>
</evidence>
<comment type="caution">
    <text evidence="2">The sequence shown here is derived from an EMBL/GenBank/DDBJ whole genome shotgun (WGS) entry which is preliminary data.</text>
</comment>
<protein>
    <submittedName>
        <fullName evidence="2">Uncharacterized protein</fullName>
    </submittedName>
</protein>
<organism evidence="2 3">
    <name type="scientific">Porites lobata</name>
    <dbReference type="NCBI Taxonomy" id="104759"/>
    <lineage>
        <taxon>Eukaryota</taxon>
        <taxon>Metazoa</taxon>
        <taxon>Cnidaria</taxon>
        <taxon>Anthozoa</taxon>
        <taxon>Hexacorallia</taxon>
        <taxon>Scleractinia</taxon>
        <taxon>Fungiina</taxon>
        <taxon>Poritidae</taxon>
        <taxon>Porites</taxon>
    </lineage>
</organism>
<name>A0ABN8N1J7_9CNID</name>